<feature type="compositionally biased region" description="Low complexity" evidence="1">
    <location>
        <begin position="131"/>
        <end position="163"/>
    </location>
</feature>
<proteinExistence type="predicted"/>
<evidence type="ECO:0000313" key="2">
    <source>
        <dbReference type="EMBL" id="CDO54993.1"/>
    </source>
</evidence>
<feature type="compositionally biased region" description="Polar residues" evidence="1">
    <location>
        <begin position="583"/>
        <end position="610"/>
    </location>
</feature>
<reference evidence="2" key="1">
    <citation type="submission" date="2014-03" db="EMBL/GenBank/DDBJ databases">
        <authorList>
            <person name="Casaregola S."/>
        </authorList>
    </citation>
    <scope>NUCLEOTIDE SEQUENCE [LARGE SCALE GENOMIC DNA]</scope>
    <source>
        <strain evidence="2">CLIB 918</strain>
    </source>
</reference>
<dbReference type="PROSITE" id="PS51354">
    <property type="entry name" value="GLUTAREDOXIN_2"/>
    <property type="match status" value="1"/>
</dbReference>
<dbReference type="OrthoDB" id="9932926at2759"/>
<dbReference type="Proteomes" id="UP000242525">
    <property type="component" value="Unassembled WGS sequence"/>
</dbReference>
<feature type="compositionally biased region" description="Basic and acidic residues" evidence="1">
    <location>
        <begin position="390"/>
        <end position="405"/>
    </location>
</feature>
<dbReference type="SUPFAM" id="SSF52833">
    <property type="entry name" value="Thioredoxin-like"/>
    <property type="match status" value="1"/>
</dbReference>
<evidence type="ECO:0000313" key="3">
    <source>
        <dbReference type="Proteomes" id="UP000242525"/>
    </source>
</evidence>
<feature type="region of interest" description="Disordered" evidence="1">
    <location>
        <begin position="544"/>
        <end position="672"/>
    </location>
</feature>
<name>A0A0J9XCL8_GEOCN</name>
<feature type="region of interest" description="Disordered" evidence="1">
    <location>
        <begin position="270"/>
        <end position="321"/>
    </location>
</feature>
<dbReference type="AlphaFoldDB" id="A0A0J9XCL8"/>
<dbReference type="InterPro" id="IPR036249">
    <property type="entry name" value="Thioredoxin-like_sf"/>
</dbReference>
<dbReference type="EMBL" id="CCBN010000009">
    <property type="protein sequence ID" value="CDO54993.1"/>
    <property type="molecule type" value="Genomic_DNA"/>
</dbReference>
<gene>
    <name evidence="2" type="ORF">BN980_GECA09s02397g</name>
</gene>
<feature type="region of interest" description="Disordered" evidence="1">
    <location>
        <begin position="443"/>
        <end position="495"/>
    </location>
</feature>
<feature type="region of interest" description="Disordered" evidence="1">
    <location>
        <begin position="19"/>
        <end position="164"/>
    </location>
</feature>
<feature type="compositionally biased region" description="Polar residues" evidence="1">
    <location>
        <begin position="557"/>
        <end position="570"/>
    </location>
</feature>
<dbReference type="Gene3D" id="3.40.30.10">
    <property type="entry name" value="Glutaredoxin"/>
    <property type="match status" value="1"/>
</dbReference>
<feature type="compositionally biased region" description="Basic and acidic residues" evidence="1">
    <location>
        <begin position="78"/>
        <end position="89"/>
    </location>
</feature>
<feature type="compositionally biased region" description="Polar residues" evidence="1">
    <location>
        <begin position="297"/>
        <end position="306"/>
    </location>
</feature>
<feature type="compositionally biased region" description="Polar residues" evidence="1">
    <location>
        <begin position="117"/>
        <end position="130"/>
    </location>
</feature>
<feature type="compositionally biased region" description="Low complexity" evidence="1">
    <location>
        <begin position="33"/>
        <end position="57"/>
    </location>
</feature>
<feature type="compositionally biased region" description="Basic and acidic residues" evidence="1">
    <location>
        <begin position="340"/>
        <end position="378"/>
    </location>
</feature>
<accession>A0A0J9XCL8</accession>
<sequence length="771" mass="82615">MVQSKNESWFSSILRIFKPSRPKEPKVHKPVKKSSSTGNLKQQAANSKKDAAAAAGKKQGKLRSVSSDHRLNLARTKSMMDPREAEKSRTAGGEAIDLLPPLPTTGLEGFTLDPLGQSASDSSTLKTTTEAASGKTTDTSAKSTTTTTTAPINATTNNKTNKTPLDLDFLKGSQEGSFLNDFLGDIPIGLVSQITDTSAITTNGTPAVETKPKIDPPSKISSFAKSSPTAVDNDVGYLASVIDEGTKLPDFSTESFSLLDDVVRAGAAASSAPVTVADKTQEKPNESTLGALRENVGNASKTENLVPTTATSAPTAASSELPVKASVEELSTASIAPVVESKDEEKELLDSHKKSDVEPVLEVVKDDTPVTKPEDHAETPTASPTLVALTEKKDKDEEEFTKTIDEPISTVVLPIDAEATPDKLPLDPKVDTKPQVIEREIVTEASAEDAPESFSEKASLSEVVKEPTEKVDDDKEPEASIAKPDESETSNSDALKITTAALDSKKEADVTPVVDDSEALAAVVEAKEDHSDLLLPIQSTPELGSAETLETLDRAVTDSQQTHSPLSSVSDKAVNDPDETMEVSENSLFSVSPVSENANSVDESFESRGTSFDELPDTKPSTTEIMSELEQVPSPTPKSEKTARSHSKKTRKSSGSKSKHADAAADAPPGEIKLLDPQPEVFIYTSYASGTLHVVPNTRRIQQILDTNQIKHTIVELSTDPKAKRNWKWKGNGKNIPCVVRNNEILADLKTLEELNEKNLVYEKIVVEEVY</sequence>
<evidence type="ECO:0000256" key="1">
    <source>
        <dbReference type="SAM" id="MobiDB-lite"/>
    </source>
</evidence>
<organism evidence="2 3">
    <name type="scientific">Geotrichum candidum</name>
    <name type="common">Oospora lactis</name>
    <name type="synonym">Dipodascus geotrichum</name>
    <dbReference type="NCBI Taxonomy" id="1173061"/>
    <lineage>
        <taxon>Eukaryota</taxon>
        <taxon>Fungi</taxon>
        <taxon>Dikarya</taxon>
        <taxon>Ascomycota</taxon>
        <taxon>Saccharomycotina</taxon>
        <taxon>Dipodascomycetes</taxon>
        <taxon>Dipodascales</taxon>
        <taxon>Dipodascaceae</taxon>
        <taxon>Geotrichum</taxon>
    </lineage>
</organism>
<feature type="compositionally biased region" description="Basic and acidic residues" evidence="1">
    <location>
        <begin position="463"/>
        <end position="473"/>
    </location>
</feature>
<protein>
    <submittedName>
        <fullName evidence="2">Uncharacterized protein</fullName>
    </submittedName>
</protein>
<feature type="compositionally biased region" description="Low complexity" evidence="1">
    <location>
        <begin position="307"/>
        <end position="319"/>
    </location>
</feature>
<feature type="region of interest" description="Disordered" evidence="1">
    <location>
        <begin position="336"/>
        <end position="405"/>
    </location>
</feature>
<feature type="compositionally biased region" description="Basic residues" evidence="1">
    <location>
        <begin position="644"/>
        <end position="658"/>
    </location>
</feature>
<keyword evidence="3" id="KW-1185">Reference proteome</keyword>
<comment type="caution">
    <text evidence="2">The sequence shown here is derived from an EMBL/GenBank/DDBJ whole genome shotgun (WGS) entry which is preliminary data.</text>
</comment>
<dbReference type="STRING" id="1173061.A0A0J9XCL8"/>